<feature type="compositionally biased region" description="Basic and acidic residues" evidence="7">
    <location>
        <begin position="198"/>
        <end position="209"/>
    </location>
</feature>
<feature type="domain" description="Histone-binding protein RBBP4-like N-terminal" evidence="8">
    <location>
        <begin position="103"/>
        <end position="170"/>
    </location>
</feature>
<reference evidence="10" key="1">
    <citation type="submission" date="2021-01" db="EMBL/GenBank/DDBJ databases">
        <authorList>
            <person name="Corre E."/>
            <person name="Pelletier E."/>
            <person name="Niang G."/>
            <person name="Scheremetjew M."/>
            <person name="Finn R."/>
            <person name="Kale V."/>
            <person name="Holt S."/>
            <person name="Cochrane G."/>
            <person name="Meng A."/>
            <person name="Brown T."/>
            <person name="Cohen L."/>
        </authorList>
    </citation>
    <scope>NUCLEOTIDE SEQUENCE</scope>
    <source>
        <strain evidence="10">CCMP 769</strain>
    </source>
</reference>
<protein>
    <recommendedName>
        <fullName evidence="5">Glutamate-rich WD repeat-containing protein 1</fullName>
    </recommendedName>
</protein>
<keyword evidence="4" id="KW-0539">Nucleus</keyword>
<dbReference type="SMART" id="SM00320">
    <property type="entry name" value="WD40"/>
    <property type="match status" value="6"/>
</dbReference>
<feature type="compositionally biased region" description="Acidic residues" evidence="7">
    <location>
        <begin position="183"/>
        <end position="197"/>
    </location>
</feature>
<feature type="region of interest" description="Disordered" evidence="7">
    <location>
        <begin position="161"/>
        <end position="209"/>
    </location>
</feature>
<dbReference type="PANTHER" id="PTHR45903">
    <property type="entry name" value="GLUTAMATE-RICH WD REPEAT-CONTAINING PROTEIN 1"/>
    <property type="match status" value="1"/>
</dbReference>
<feature type="compositionally biased region" description="Acidic residues" evidence="7">
    <location>
        <begin position="37"/>
        <end position="46"/>
    </location>
</feature>
<feature type="compositionally biased region" description="Basic residues" evidence="7">
    <location>
        <begin position="168"/>
        <end position="179"/>
    </location>
</feature>
<feature type="repeat" description="WD" evidence="6">
    <location>
        <begin position="367"/>
        <end position="409"/>
    </location>
</feature>
<dbReference type="InterPro" id="IPR001680">
    <property type="entry name" value="WD40_rpt"/>
</dbReference>
<dbReference type="GO" id="GO:0005730">
    <property type="term" value="C:nucleolus"/>
    <property type="evidence" value="ECO:0007669"/>
    <property type="project" value="TreeGrafter"/>
</dbReference>
<sequence length="515" mass="57685">MKDKAKRSAKASRKRRAPREEKVEVRKSAGVKKSTAAEDDQGEDADILQFEDSFDDDLESEETEEAIDGVEAAEEDGGGGAGGGPQTERRVYRPGVDTIGDNEELIHDASAYDMLHKVHVEWPALSFDFLRDPIQGSRNVFPMTAYCVIGSQAQISSKNSVTVMKMSQLHKTKRRRRKNQLREEEDEAGESSDEDSDEDKKKEDPLLESYKIKHDGAINRIRSMPQQPNIVATWSETGRVNIFDVEPAISALDRGSRMPHPDAQKPTAVKPFFVFSAHKSEGFAMDWSPLQQGRMVTGAMNRTLLSWTQREDGRFSVDPDTFRGHTDSIEDLQWSPTETDVFASCSADRSIRFWDVRVGKKSALTLSKAHEMDVNVISWNRIDSHLLVSGGDEGGLKVWDLRSVKDGESLPAAFFGYHRKPVTSVEWHPTLSSMLAASSEDHSVSLWDLSVERDPEEEAALGEVLPGAEDLPPQLLFLHMGQKNIKEVHWHRQLPSVLMSTAEDGLNIFRAADIW</sequence>
<evidence type="ECO:0000313" key="10">
    <source>
        <dbReference type="EMBL" id="CAE0044301.1"/>
    </source>
</evidence>
<evidence type="ECO:0000256" key="2">
    <source>
        <dbReference type="ARBA" id="ARBA00022574"/>
    </source>
</evidence>
<dbReference type="InterPro" id="IPR015943">
    <property type="entry name" value="WD40/YVTN_repeat-like_dom_sf"/>
</dbReference>
<feature type="compositionally biased region" description="Acidic residues" evidence="7">
    <location>
        <begin position="52"/>
        <end position="77"/>
    </location>
</feature>
<dbReference type="InterPro" id="IPR022052">
    <property type="entry name" value="Histone-bd_RBBP4-like_N"/>
</dbReference>
<dbReference type="EMBL" id="HBHW01015909">
    <property type="protein sequence ID" value="CAE0044285.1"/>
    <property type="molecule type" value="Transcribed_RNA"/>
</dbReference>
<evidence type="ECO:0000259" key="8">
    <source>
        <dbReference type="Pfam" id="PF12265"/>
    </source>
</evidence>
<name>A0A7S2ZLW9_9RHOD</name>
<dbReference type="GO" id="GO:0042254">
    <property type="term" value="P:ribosome biogenesis"/>
    <property type="evidence" value="ECO:0007669"/>
    <property type="project" value="TreeGrafter"/>
</dbReference>
<evidence type="ECO:0000256" key="5">
    <source>
        <dbReference type="ARBA" id="ARBA00040876"/>
    </source>
</evidence>
<evidence type="ECO:0000256" key="6">
    <source>
        <dbReference type="PROSITE-ProRule" id="PRU00221"/>
    </source>
</evidence>
<dbReference type="InterPro" id="IPR036322">
    <property type="entry name" value="WD40_repeat_dom_sf"/>
</dbReference>
<accession>A0A7S2ZLW9</accession>
<feature type="compositionally biased region" description="Basic and acidic residues" evidence="7">
    <location>
        <begin position="18"/>
        <end position="27"/>
    </location>
</feature>
<keyword evidence="3" id="KW-0677">Repeat</keyword>
<gene>
    <name evidence="9" type="ORF">RMAR00112_LOCUS12260</name>
    <name evidence="10" type="ORF">RMAR00112_LOCUS12276</name>
</gene>
<organism evidence="10">
    <name type="scientific">Rhodosorus marinus</name>
    <dbReference type="NCBI Taxonomy" id="101924"/>
    <lineage>
        <taxon>Eukaryota</taxon>
        <taxon>Rhodophyta</taxon>
        <taxon>Stylonematophyceae</taxon>
        <taxon>Stylonematales</taxon>
        <taxon>Stylonemataceae</taxon>
        <taxon>Rhodosorus</taxon>
    </lineage>
</organism>
<evidence type="ECO:0000256" key="3">
    <source>
        <dbReference type="ARBA" id="ARBA00022737"/>
    </source>
</evidence>
<dbReference type="InterPro" id="IPR051972">
    <property type="entry name" value="Glutamate-rich_WD_repeat"/>
</dbReference>
<dbReference type="InterPro" id="IPR019775">
    <property type="entry name" value="WD40_repeat_CS"/>
</dbReference>
<dbReference type="Pfam" id="PF00400">
    <property type="entry name" value="WD40"/>
    <property type="match status" value="3"/>
</dbReference>
<evidence type="ECO:0000313" key="9">
    <source>
        <dbReference type="EMBL" id="CAE0044285.1"/>
    </source>
</evidence>
<dbReference type="SUPFAM" id="SSF50978">
    <property type="entry name" value="WD40 repeat-like"/>
    <property type="match status" value="1"/>
</dbReference>
<feature type="region of interest" description="Disordered" evidence="7">
    <location>
        <begin position="1"/>
        <end position="90"/>
    </location>
</feature>
<evidence type="ECO:0000256" key="1">
    <source>
        <dbReference type="ARBA" id="ARBA00004123"/>
    </source>
</evidence>
<dbReference type="PRINTS" id="PR00320">
    <property type="entry name" value="GPROTEINBRPT"/>
</dbReference>
<evidence type="ECO:0000256" key="7">
    <source>
        <dbReference type="SAM" id="MobiDB-lite"/>
    </source>
</evidence>
<dbReference type="AlphaFoldDB" id="A0A7S2ZLW9"/>
<comment type="subcellular location">
    <subcellularLocation>
        <location evidence="1">Nucleus</location>
    </subcellularLocation>
</comment>
<dbReference type="Pfam" id="PF12265">
    <property type="entry name" value="CAF1C_H4-bd"/>
    <property type="match status" value="1"/>
</dbReference>
<dbReference type="PROSITE" id="PS00678">
    <property type="entry name" value="WD_REPEATS_1"/>
    <property type="match status" value="1"/>
</dbReference>
<dbReference type="Gene3D" id="2.130.10.10">
    <property type="entry name" value="YVTN repeat-like/Quinoprotein amine dehydrogenase"/>
    <property type="match status" value="1"/>
</dbReference>
<keyword evidence="2 6" id="KW-0853">WD repeat</keyword>
<feature type="repeat" description="WD" evidence="6">
    <location>
        <begin position="322"/>
        <end position="364"/>
    </location>
</feature>
<feature type="repeat" description="WD" evidence="6">
    <location>
        <begin position="415"/>
        <end position="457"/>
    </location>
</feature>
<dbReference type="EMBL" id="HBHW01015925">
    <property type="protein sequence ID" value="CAE0044301.1"/>
    <property type="molecule type" value="Transcribed_RNA"/>
</dbReference>
<dbReference type="PROSITE" id="PS50082">
    <property type="entry name" value="WD_REPEATS_2"/>
    <property type="match status" value="3"/>
</dbReference>
<proteinExistence type="predicted"/>
<dbReference type="PROSITE" id="PS50294">
    <property type="entry name" value="WD_REPEATS_REGION"/>
    <property type="match status" value="3"/>
</dbReference>
<dbReference type="PANTHER" id="PTHR45903:SF1">
    <property type="entry name" value="GLUTAMATE-RICH WD REPEAT-CONTAINING PROTEIN 1"/>
    <property type="match status" value="1"/>
</dbReference>
<feature type="compositionally biased region" description="Basic residues" evidence="7">
    <location>
        <begin position="1"/>
        <end position="17"/>
    </location>
</feature>
<dbReference type="InterPro" id="IPR020472">
    <property type="entry name" value="WD40_PAC1"/>
</dbReference>
<evidence type="ECO:0000256" key="4">
    <source>
        <dbReference type="ARBA" id="ARBA00023242"/>
    </source>
</evidence>